<dbReference type="Pfam" id="PF00112">
    <property type="entry name" value="Peptidase_C1"/>
    <property type="match status" value="1"/>
</dbReference>
<dbReference type="Proteomes" id="UP000215914">
    <property type="component" value="Unassembled WGS sequence"/>
</dbReference>
<protein>
    <submittedName>
        <fullName evidence="2">Actinidain</fullName>
        <ecNumber evidence="2">3.4.22.14</ecNumber>
    </submittedName>
</protein>
<evidence type="ECO:0000313" key="2">
    <source>
        <dbReference type="EMBL" id="KAF5804259.1"/>
    </source>
</evidence>
<accession>A0A9K3NL44</accession>
<organism evidence="2 3">
    <name type="scientific">Helianthus annuus</name>
    <name type="common">Common sunflower</name>
    <dbReference type="NCBI Taxonomy" id="4232"/>
    <lineage>
        <taxon>Eukaryota</taxon>
        <taxon>Viridiplantae</taxon>
        <taxon>Streptophyta</taxon>
        <taxon>Embryophyta</taxon>
        <taxon>Tracheophyta</taxon>
        <taxon>Spermatophyta</taxon>
        <taxon>Magnoliopsida</taxon>
        <taxon>eudicotyledons</taxon>
        <taxon>Gunneridae</taxon>
        <taxon>Pentapetalae</taxon>
        <taxon>asterids</taxon>
        <taxon>campanulids</taxon>
        <taxon>Asterales</taxon>
        <taxon>Asteraceae</taxon>
        <taxon>Asteroideae</taxon>
        <taxon>Heliantheae alliance</taxon>
        <taxon>Heliantheae</taxon>
        <taxon>Helianthus</taxon>
    </lineage>
</organism>
<comment type="caution">
    <text evidence="2">The sequence shown here is derived from an EMBL/GenBank/DDBJ whole genome shotgun (WGS) entry which is preliminary data.</text>
</comment>
<dbReference type="InterPro" id="IPR000668">
    <property type="entry name" value="Peptidase_C1A_C"/>
</dbReference>
<dbReference type="EC" id="3.4.22.14" evidence="2"/>
<evidence type="ECO:0000259" key="1">
    <source>
        <dbReference type="Pfam" id="PF00112"/>
    </source>
</evidence>
<dbReference type="InterPro" id="IPR038765">
    <property type="entry name" value="Papain-like_cys_pep_sf"/>
</dbReference>
<dbReference type="AlphaFoldDB" id="A0A9K3NL44"/>
<dbReference type="EMBL" id="MNCJ02000320">
    <property type="protein sequence ID" value="KAF5804259.1"/>
    <property type="molecule type" value="Genomic_DNA"/>
</dbReference>
<keyword evidence="2" id="KW-0378">Hydrolase</keyword>
<dbReference type="GO" id="GO:0004197">
    <property type="term" value="F:cysteine-type endopeptidase activity"/>
    <property type="evidence" value="ECO:0007669"/>
    <property type="project" value="UniProtKB-EC"/>
</dbReference>
<reference evidence="2" key="1">
    <citation type="journal article" date="2017" name="Nature">
        <title>The sunflower genome provides insights into oil metabolism, flowering and Asterid evolution.</title>
        <authorList>
            <person name="Badouin H."/>
            <person name="Gouzy J."/>
            <person name="Grassa C.J."/>
            <person name="Murat F."/>
            <person name="Staton S.E."/>
            <person name="Cottret L."/>
            <person name="Lelandais-Briere C."/>
            <person name="Owens G.L."/>
            <person name="Carrere S."/>
            <person name="Mayjonade B."/>
            <person name="Legrand L."/>
            <person name="Gill N."/>
            <person name="Kane N.C."/>
            <person name="Bowers J.E."/>
            <person name="Hubner S."/>
            <person name="Bellec A."/>
            <person name="Berard A."/>
            <person name="Berges H."/>
            <person name="Blanchet N."/>
            <person name="Boniface M.C."/>
            <person name="Brunel D."/>
            <person name="Catrice O."/>
            <person name="Chaidir N."/>
            <person name="Claudel C."/>
            <person name="Donnadieu C."/>
            <person name="Faraut T."/>
            <person name="Fievet G."/>
            <person name="Helmstetter N."/>
            <person name="King M."/>
            <person name="Knapp S.J."/>
            <person name="Lai Z."/>
            <person name="Le Paslier M.C."/>
            <person name="Lippi Y."/>
            <person name="Lorenzon L."/>
            <person name="Mandel J.R."/>
            <person name="Marage G."/>
            <person name="Marchand G."/>
            <person name="Marquand E."/>
            <person name="Bret-Mestries E."/>
            <person name="Morien E."/>
            <person name="Nambeesan S."/>
            <person name="Nguyen T."/>
            <person name="Pegot-Espagnet P."/>
            <person name="Pouilly N."/>
            <person name="Raftis F."/>
            <person name="Sallet E."/>
            <person name="Schiex T."/>
            <person name="Thomas J."/>
            <person name="Vandecasteele C."/>
            <person name="Vares D."/>
            <person name="Vear F."/>
            <person name="Vautrin S."/>
            <person name="Crespi M."/>
            <person name="Mangin B."/>
            <person name="Burke J.M."/>
            <person name="Salse J."/>
            <person name="Munos S."/>
            <person name="Vincourt P."/>
            <person name="Rieseberg L.H."/>
            <person name="Langlade N.B."/>
        </authorList>
    </citation>
    <scope>NUCLEOTIDE SEQUENCE</scope>
    <source>
        <tissue evidence="2">Leaves</tissue>
    </source>
</reference>
<gene>
    <name evidence="2" type="ORF">HanXRQr2_Chr05g0195071</name>
</gene>
<proteinExistence type="predicted"/>
<evidence type="ECO:0000313" key="3">
    <source>
        <dbReference type="Proteomes" id="UP000215914"/>
    </source>
</evidence>
<dbReference type="SUPFAM" id="SSF54001">
    <property type="entry name" value="Cysteine proteinases"/>
    <property type="match status" value="1"/>
</dbReference>
<keyword evidence="3" id="KW-1185">Reference proteome</keyword>
<feature type="domain" description="Peptidase C1A papain C-terminal" evidence="1">
    <location>
        <begin position="22"/>
        <end position="103"/>
    </location>
</feature>
<dbReference type="GO" id="GO:0006508">
    <property type="term" value="P:proteolysis"/>
    <property type="evidence" value="ECO:0007669"/>
    <property type="project" value="InterPro"/>
</dbReference>
<name>A0A9K3NL44_HELAN</name>
<sequence length="103" mass="11356">METGILTTLSEQELIDCDEGEKAATIDGFCRVRVNDELAIKRAVARQPVAVGIEVSGLDLKLTFFIVQMGIFRGKAGTRLNHQEAIIGYGIEKGVDYWLLKNS</sequence>
<reference evidence="2" key="2">
    <citation type="submission" date="2020-06" db="EMBL/GenBank/DDBJ databases">
        <title>Helianthus annuus Genome sequencing and assembly Release 2.</title>
        <authorList>
            <person name="Gouzy J."/>
            <person name="Langlade N."/>
            <person name="Munos S."/>
        </authorList>
    </citation>
    <scope>NUCLEOTIDE SEQUENCE</scope>
    <source>
        <tissue evidence="2">Leaves</tissue>
    </source>
</reference>
<dbReference type="Gramene" id="mRNA:HanXRQr2_Chr05g0195071">
    <property type="protein sequence ID" value="mRNA:HanXRQr2_Chr05g0195071"/>
    <property type="gene ID" value="HanXRQr2_Chr05g0195071"/>
</dbReference>
<dbReference type="Gene3D" id="3.90.70.10">
    <property type="entry name" value="Cysteine proteinases"/>
    <property type="match status" value="1"/>
</dbReference>